<protein>
    <submittedName>
        <fullName evidence="1">CRAL-TRIO domain-containing protein</fullName>
    </submittedName>
</protein>
<reference evidence="1 2" key="1">
    <citation type="journal article" date="2018" name="Mol. Plant">
        <title>The genome of Artemisia annua provides insight into the evolution of Asteraceae family and artemisinin biosynthesis.</title>
        <authorList>
            <person name="Shen Q."/>
            <person name="Zhang L."/>
            <person name="Liao Z."/>
            <person name="Wang S."/>
            <person name="Yan T."/>
            <person name="Shi P."/>
            <person name="Liu M."/>
            <person name="Fu X."/>
            <person name="Pan Q."/>
            <person name="Wang Y."/>
            <person name="Lv Z."/>
            <person name="Lu X."/>
            <person name="Zhang F."/>
            <person name="Jiang W."/>
            <person name="Ma Y."/>
            <person name="Chen M."/>
            <person name="Hao X."/>
            <person name="Li L."/>
            <person name="Tang Y."/>
            <person name="Lv G."/>
            <person name="Zhou Y."/>
            <person name="Sun X."/>
            <person name="Brodelius P.E."/>
            <person name="Rose J.K.C."/>
            <person name="Tang K."/>
        </authorList>
    </citation>
    <scope>NUCLEOTIDE SEQUENCE [LARGE SCALE GENOMIC DNA]</scope>
    <source>
        <strain evidence="2">cv. Huhao1</strain>
        <tissue evidence="1">Leaf</tissue>
    </source>
</reference>
<dbReference type="STRING" id="35608.A0A2U1P252"/>
<dbReference type="OrthoDB" id="1434354at2759"/>
<evidence type="ECO:0000313" key="2">
    <source>
        <dbReference type="Proteomes" id="UP000245207"/>
    </source>
</evidence>
<evidence type="ECO:0000313" key="1">
    <source>
        <dbReference type="EMBL" id="PWA79797.1"/>
    </source>
</evidence>
<dbReference type="EMBL" id="PKPP01001803">
    <property type="protein sequence ID" value="PWA79797.1"/>
    <property type="molecule type" value="Genomic_DNA"/>
</dbReference>
<organism evidence="1 2">
    <name type="scientific">Artemisia annua</name>
    <name type="common">Sweet wormwood</name>
    <dbReference type="NCBI Taxonomy" id="35608"/>
    <lineage>
        <taxon>Eukaryota</taxon>
        <taxon>Viridiplantae</taxon>
        <taxon>Streptophyta</taxon>
        <taxon>Embryophyta</taxon>
        <taxon>Tracheophyta</taxon>
        <taxon>Spermatophyta</taxon>
        <taxon>Magnoliopsida</taxon>
        <taxon>eudicotyledons</taxon>
        <taxon>Gunneridae</taxon>
        <taxon>Pentapetalae</taxon>
        <taxon>asterids</taxon>
        <taxon>campanulids</taxon>
        <taxon>Asterales</taxon>
        <taxon>Asteraceae</taxon>
        <taxon>Asteroideae</taxon>
        <taxon>Anthemideae</taxon>
        <taxon>Artemisiinae</taxon>
        <taxon>Artemisia</taxon>
    </lineage>
</organism>
<dbReference type="Proteomes" id="UP000245207">
    <property type="component" value="Unassembled WGS sequence"/>
</dbReference>
<sequence>MLKKTHVRLRFTWFIYQGLKNMNTSARELIQRLQSINGSGFRLWSTVKSYLDPKTTSKIHLMPNVVYYENWTVIDGDHIELSGDRKKFLRDEVHLLNFEIKIVHSSISFHKCDAKINSFKL</sequence>
<accession>A0A2U1P252</accession>
<proteinExistence type="predicted"/>
<name>A0A2U1P252_ARTAN</name>
<gene>
    <name evidence="1" type="ORF">CTI12_AA202060</name>
</gene>
<dbReference type="AlphaFoldDB" id="A0A2U1P252"/>
<comment type="caution">
    <text evidence="1">The sequence shown here is derived from an EMBL/GenBank/DDBJ whole genome shotgun (WGS) entry which is preliminary data.</text>
</comment>
<keyword evidence="2" id="KW-1185">Reference proteome</keyword>